<dbReference type="AlphaFoldDB" id="X1PGV9"/>
<feature type="region of interest" description="Disordered" evidence="1">
    <location>
        <begin position="215"/>
        <end position="266"/>
    </location>
</feature>
<dbReference type="EMBL" id="BARV01025191">
    <property type="protein sequence ID" value="GAI41721.1"/>
    <property type="molecule type" value="Genomic_DNA"/>
</dbReference>
<proteinExistence type="predicted"/>
<comment type="caution">
    <text evidence="2">The sequence shown here is derived from an EMBL/GenBank/DDBJ whole genome shotgun (WGS) entry which is preliminary data.</text>
</comment>
<accession>X1PGV9</accession>
<feature type="compositionally biased region" description="Gly residues" evidence="1">
    <location>
        <begin position="215"/>
        <end position="227"/>
    </location>
</feature>
<feature type="non-terminal residue" evidence="2">
    <location>
        <position position="1"/>
    </location>
</feature>
<evidence type="ECO:0000313" key="2">
    <source>
        <dbReference type="EMBL" id="GAI41721.1"/>
    </source>
</evidence>
<feature type="compositionally biased region" description="Polar residues" evidence="1">
    <location>
        <begin position="245"/>
        <end position="259"/>
    </location>
</feature>
<feature type="non-terminal residue" evidence="2">
    <location>
        <position position="266"/>
    </location>
</feature>
<organism evidence="2">
    <name type="scientific">marine sediment metagenome</name>
    <dbReference type="NCBI Taxonomy" id="412755"/>
    <lineage>
        <taxon>unclassified sequences</taxon>
        <taxon>metagenomes</taxon>
        <taxon>ecological metagenomes</taxon>
    </lineage>
</organism>
<protein>
    <submittedName>
        <fullName evidence="2">Uncharacterized protein</fullName>
    </submittedName>
</protein>
<sequence length="266" mass="26306">CICNGQMYWLFGPHMNQPSSATVYYHLYRTPTGNAGDWEHVKTFSATPKSSHGKYRTKGCVGSLGNDLYVAVQNKVYKMGVVAPPVPPPPLEEDHRGANWIISTNTKVAGKHTNVGLFKVNPGVTAIVEAYNGAIYGTLEVHAADIDMGGTIIASGKGYGGGGAGGGGAGGYENWPGAKGSRAAGAGGPGTAGGKTGNSGAKGYYHGGGGGAGGQGGGLYGGPGGAGGRHDSPGNNGNKGGYAASQGQGDTSVDESLNMGSGGGGA</sequence>
<reference evidence="2" key="1">
    <citation type="journal article" date="2014" name="Front. Microbiol.">
        <title>High frequency of phylogenetically diverse reductive dehalogenase-homologous genes in deep subseafloor sedimentary metagenomes.</title>
        <authorList>
            <person name="Kawai M."/>
            <person name="Futagami T."/>
            <person name="Toyoda A."/>
            <person name="Takaki Y."/>
            <person name="Nishi S."/>
            <person name="Hori S."/>
            <person name="Arai W."/>
            <person name="Tsubouchi T."/>
            <person name="Morono Y."/>
            <person name="Uchiyama I."/>
            <person name="Ito T."/>
            <person name="Fujiyama A."/>
            <person name="Inagaki F."/>
            <person name="Takami H."/>
        </authorList>
    </citation>
    <scope>NUCLEOTIDE SEQUENCE</scope>
    <source>
        <strain evidence="2">Expedition CK06-06</strain>
    </source>
</reference>
<gene>
    <name evidence="2" type="ORF">S06H3_40974</name>
</gene>
<evidence type="ECO:0000256" key="1">
    <source>
        <dbReference type="SAM" id="MobiDB-lite"/>
    </source>
</evidence>
<name>X1PGV9_9ZZZZ</name>